<evidence type="ECO:0000259" key="2">
    <source>
        <dbReference type="Pfam" id="PF00144"/>
    </source>
</evidence>
<gene>
    <name evidence="4" type="ORF">GCM10009716_32440</name>
</gene>
<dbReference type="SUPFAM" id="SSF56601">
    <property type="entry name" value="beta-lactamase/transpeptidase-like"/>
    <property type="match status" value="1"/>
</dbReference>
<dbReference type="RefSeq" id="WP_344262950.1">
    <property type="nucleotide sequence ID" value="NZ_BAAAMJ010000032.1"/>
</dbReference>
<reference evidence="5" key="1">
    <citation type="journal article" date="2019" name="Int. J. Syst. Evol. Microbiol.">
        <title>The Global Catalogue of Microorganisms (GCM) 10K type strain sequencing project: providing services to taxonomists for standard genome sequencing and annotation.</title>
        <authorList>
            <consortium name="The Broad Institute Genomics Platform"/>
            <consortium name="The Broad Institute Genome Sequencing Center for Infectious Disease"/>
            <person name="Wu L."/>
            <person name="Ma J."/>
        </authorList>
    </citation>
    <scope>NUCLEOTIDE SEQUENCE [LARGE SCALE GENOMIC DNA]</scope>
    <source>
        <strain evidence="5">JCM 13581</strain>
    </source>
</reference>
<dbReference type="InterPro" id="IPR056008">
    <property type="entry name" value="DUF7586"/>
</dbReference>
<dbReference type="InterPro" id="IPR050491">
    <property type="entry name" value="AmpC-like"/>
</dbReference>
<dbReference type="EMBL" id="BAAAMJ010000032">
    <property type="protein sequence ID" value="GAA1921342.1"/>
    <property type="molecule type" value="Genomic_DNA"/>
</dbReference>
<organism evidence="4 5">
    <name type="scientific">Streptomyces sodiiphilus</name>
    <dbReference type="NCBI Taxonomy" id="226217"/>
    <lineage>
        <taxon>Bacteria</taxon>
        <taxon>Bacillati</taxon>
        <taxon>Actinomycetota</taxon>
        <taxon>Actinomycetes</taxon>
        <taxon>Kitasatosporales</taxon>
        <taxon>Streptomycetaceae</taxon>
        <taxon>Streptomyces</taxon>
    </lineage>
</organism>
<dbReference type="PANTHER" id="PTHR46825:SF7">
    <property type="entry name" value="D-ALANYL-D-ALANINE CARBOXYPEPTIDASE"/>
    <property type="match status" value="1"/>
</dbReference>
<dbReference type="Pfam" id="PF00144">
    <property type="entry name" value="Beta-lactamase"/>
    <property type="match status" value="1"/>
</dbReference>
<dbReference type="PANTHER" id="PTHR46825">
    <property type="entry name" value="D-ALANYL-D-ALANINE-CARBOXYPEPTIDASE/ENDOPEPTIDASE AMPH"/>
    <property type="match status" value="1"/>
</dbReference>
<feature type="domain" description="DUF7586" evidence="3">
    <location>
        <begin position="359"/>
        <end position="437"/>
    </location>
</feature>
<dbReference type="Gene3D" id="3.40.710.10">
    <property type="entry name" value="DD-peptidase/beta-lactamase superfamily"/>
    <property type="match status" value="1"/>
</dbReference>
<sequence length="479" mass="50995">MTEPHDALLSSTSRALYHRLAVAQAEGRAPSVVAAVVRDGLPVWSEGRGEVAGTVPGPEVQYRIGSITKTFVAVLVMRLRDEGLIALGDRLDRHLAAPEGGEATIAQLLAHSGGLAAEARGPWWERTEGTLRPELADILGEDPVKHPPGRRHHYSNPGYALLGALVEEVRGRPWHRVLEEEVLRPLGMTATTTLPRSPHAQGWAVHPYADVVQPEPAVDTGRMAPAGQLWSTAADLCRFAAFLTAGDERVLGADSLQEMRRPAVAPEARDWDSAYGLGMQLIRRRGRLLAGHSGSMPGFVAGLWTCPEERLAAVAAANATSGLPAATLAAGLLDIVAEREPVIPETWRPMPDAEAGLVKPAGVWYWGTQPHVLRVRAGGAVELGPVAGGGRGARFAPRPDGTWTGLDGYFAGETLRAVRRPDGTVSHLDAGTFVFTRHPYDPDAPVPGGTDPRGWRGVPDRPGARRRSGSPGRGLTGPS</sequence>
<comment type="caution">
    <text evidence="4">The sequence shown here is derived from an EMBL/GenBank/DDBJ whole genome shotgun (WGS) entry which is preliminary data.</text>
</comment>
<evidence type="ECO:0000259" key="3">
    <source>
        <dbReference type="Pfam" id="PF24491"/>
    </source>
</evidence>
<dbReference type="Pfam" id="PF24491">
    <property type="entry name" value="DUF7586"/>
    <property type="match status" value="1"/>
</dbReference>
<proteinExistence type="predicted"/>
<keyword evidence="4" id="KW-0378">Hydrolase</keyword>
<name>A0ABP5ASH9_9ACTN</name>
<keyword evidence="5" id="KW-1185">Reference proteome</keyword>
<protein>
    <submittedName>
        <fullName evidence="4">Serine hydrolase domain-containing protein</fullName>
    </submittedName>
</protein>
<evidence type="ECO:0000313" key="4">
    <source>
        <dbReference type="EMBL" id="GAA1921342.1"/>
    </source>
</evidence>
<feature type="region of interest" description="Disordered" evidence="1">
    <location>
        <begin position="436"/>
        <end position="479"/>
    </location>
</feature>
<dbReference type="InterPro" id="IPR012338">
    <property type="entry name" value="Beta-lactam/transpept-like"/>
</dbReference>
<accession>A0ABP5ASH9</accession>
<dbReference type="GO" id="GO:0016787">
    <property type="term" value="F:hydrolase activity"/>
    <property type="evidence" value="ECO:0007669"/>
    <property type="project" value="UniProtKB-KW"/>
</dbReference>
<dbReference type="InterPro" id="IPR001466">
    <property type="entry name" value="Beta-lactam-related"/>
</dbReference>
<evidence type="ECO:0000313" key="5">
    <source>
        <dbReference type="Proteomes" id="UP001501303"/>
    </source>
</evidence>
<evidence type="ECO:0000256" key="1">
    <source>
        <dbReference type="SAM" id="MobiDB-lite"/>
    </source>
</evidence>
<dbReference type="Proteomes" id="UP001501303">
    <property type="component" value="Unassembled WGS sequence"/>
</dbReference>
<feature type="domain" description="Beta-lactamase-related" evidence="2">
    <location>
        <begin position="24"/>
        <end position="333"/>
    </location>
</feature>